<evidence type="ECO:0000313" key="2">
    <source>
        <dbReference type="EMBL" id="EDR04599.1"/>
    </source>
</evidence>
<feature type="compositionally biased region" description="Polar residues" evidence="1">
    <location>
        <begin position="683"/>
        <end position="693"/>
    </location>
</feature>
<proteinExistence type="predicted"/>
<dbReference type="OrthoDB" id="3048541at2759"/>
<dbReference type="KEGG" id="lbc:LACBIDRAFT_304229"/>
<name>B0DL67_LACBS</name>
<dbReference type="Proteomes" id="UP000001194">
    <property type="component" value="Unassembled WGS sequence"/>
</dbReference>
<gene>
    <name evidence="2" type="ORF">LACBIDRAFT_304229</name>
</gene>
<dbReference type="AlphaFoldDB" id="B0DL67"/>
<dbReference type="InParanoid" id="B0DL67"/>
<accession>B0DL67</accession>
<keyword evidence="3" id="KW-1185">Reference proteome</keyword>
<dbReference type="GeneID" id="6080351"/>
<dbReference type="HOGENOM" id="CLU_017008_0_0_1"/>
<feature type="region of interest" description="Disordered" evidence="1">
    <location>
        <begin position="681"/>
        <end position="701"/>
    </location>
</feature>
<dbReference type="EMBL" id="DS547117">
    <property type="protein sequence ID" value="EDR04599.1"/>
    <property type="molecule type" value="Genomic_DNA"/>
</dbReference>
<evidence type="ECO:0000313" key="3">
    <source>
        <dbReference type="Proteomes" id="UP000001194"/>
    </source>
</evidence>
<dbReference type="RefSeq" id="XP_001884771.1">
    <property type="nucleotide sequence ID" value="XM_001884736.1"/>
</dbReference>
<reference evidence="2 3" key="1">
    <citation type="journal article" date="2008" name="Nature">
        <title>The genome of Laccaria bicolor provides insights into mycorrhizal symbiosis.</title>
        <authorList>
            <person name="Martin F."/>
            <person name="Aerts A."/>
            <person name="Ahren D."/>
            <person name="Brun A."/>
            <person name="Danchin E.G.J."/>
            <person name="Duchaussoy F."/>
            <person name="Gibon J."/>
            <person name="Kohler A."/>
            <person name="Lindquist E."/>
            <person name="Pereda V."/>
            <person name="Salamov A."/>
            <person name="Shapiro H.J."/>
            <person name="Wuyts J."/>
            <person name="Blaudez D."/>
            <person name="Buee M."/>
            <person name="Brokstein P."/>
            <person name="Canbaeck B."/>
            <person name="Cohen D."/>
            <person name="Courty P.E."/>
            <person name="Coutinho P.M."/>
            <person name="Delaruelle C."/>
            <person name="Detter J.C."/>
            <person name="Deveau A."/>
            <person name="DiFazio S."/>
            <person name="Duplessis S."/>
            <person name="Fraissinet-Tachet L."/>
            <person name="Lucic E."/>
            <person name="Frey-Klett P."/>
            <person name="Fourrey C."/>
            <person name="Feussner I."/>
            <person name="Gay G."/>
            <person name="Grimwood J."/>
            <person name="Hoegger P.J."/>
            <person name="Jain P."/>
            <person name="Kilaru S."/>
            <person name="Labbe J."/>
            <person name="Lin Y.C."/>
            <person name="Legue V."/>
            <person name="Le Tacon F."/>
            <person name="Marmeisse R."/>
            <person name="Melayah D."/>
            <person name="Montanini B."/>
            <person name="Muratet M."/>
            <person name="Nehls U."/>
            <person name="Niculita-Hirzel H."/>
            <person name="Oudot-Le Secq M.P."/>
            <person name="Peter M."/>
            <person name="Quesneville H."/>
            <person name="Rajashekar B."/>
            <person name="Reich M."/>
            <person name="Rouhier N."/>
            <person name="Schmutz J."/>
            <person name="Yin T."/>
            <person name="Chalot M."/>
            <person name="Henrissat B."/>
            <person name="Kuees U."/>
            <person name="Lucas S."/>
            <person name="Van de Peer Y."/>
            <person name="Podila G.K."/>
            <person name="Polle A."/>
            <person name="Pukkila P.J."/>
            <person name="Richardson P.M."/>
            <person name="Rouze P."/>
            <person name="Sanders I.R."/>
            <person name="Stajich J.E."/>
            <person name="Tunlid A."/>
            <person name="Tuskan G."/>
            <person name="Grigoriev I.V."/>
        </authorList>
    </citation>
    <scope>NUCLEOTIDE SEQUENCE [LARGE SCALE GENOMIC DNA]</scope>
    <source>
        <strain evidence="3">S238N-H82 / ATCC MYA-4686</strain>
    </source>
</reference>
<protein>
    <submittedName>
        <fullName evidence="2">Predicted protein</fullName>
    </submittedName>
</protein>
<organism evidence="3">
    <name type="scientific">Laccaria bicolor (strain S238N-H82 / ATCC MYA-4686)</name>
    <name type="common">Bicoloured deceiver</name>
    <name type="synonym">Laccaria laccata var. bicolor</name>
    <dbReference type="NCBI Taxonomy" id="486041"/>
    <lineage>
        <taxon>Eukaryota</taxon>
        <taxon>Fungi</taxon>
        <taxon>Dikarya</taxon>
        <taxon>Basidiomycota</taxon>
        <taxon>Agaricomycotina</taxon>
        <taxon>Agaricomycetes</taxon>
        <taxon>Agaricomycetidae</taxon>
        <taxon>Agaricales</taxon>
        <taxon>Agaricineae</taxon>
        <taxon>Hydnangiaceae</taxon>
        <taxon>Laccaria</taxon>
    </lineage>
</organism>
<evidence type="ECO:0000256" key="1">
    <source>
        <dbReference type="SAM" id="MobiDB-lite"/>
    </source>
</evidence>
<sequence>MKLNETRKVLVKIEALDDHKKWVLAVESRRVDRVAALVQAGRGKKLGVKGLIAQYEQAARKLYKLKGFTREEIMMSIVLLRIGGNRVGSFAHLAMSLPSVTTARRNALLRPISVSASHPTVSEIEENIKSCFAPLEEVLDALPAGTIKHQVLMLDEIAIEKRPRWDDKTNLILGLCREHSHKVSLNFSTDKELDVLCDSIDNGRVHFASEATFGALGTLSDDPHEYSIRLCVISGLCKKETGAQHAHFICTVMQAVTNQSLVHRVKYRTVSIASDGESKRGDVLVELTMRQELNPSSPIYLQLKPLALMNLLVGEDDITADKDFKHVFKCQRNLLLRNKGFVIRGFCITTSILCLHLQSNNVSLDRLQSLLNPNDRQDVVLGYNLMKEIWSLPPAKATASPDFARAREALRLYGQFAYHLILPYICVDLNLDEQLSHLSTAAHLAFYLYTDGSAKTRFMPNQSFVDIMIMVKNTYFCVAKCKVDDPKGGLRLFQLGTDRLEGFFGLIRTAIGTDTNVDIMQLGSRASGLVEVAAILALHPEWDQSPRRLGLPTITKDTTMEINSKFDHINPASWHGSASVESINMHTAWILGERAAIKLIPEAEQVFDDAVQRNLTMLSPFGTLLVNQRDEEEDDFDCSELSAQYPSNANTCEQEASERVSHRTHTLDGDLEDTIAEELPHGSISSEIQINGRKTTKPQAL</sequence>